<proteinExistence type="predicted"/>
<dbReference type="AlphaFoldDB" id="A0A3B0XI03"/>
<organism evidence="1">
    <name type="scientific">hydrothermal vent metagenome</name>
    <dbReference type="NCBI Taxonomy" id="652676"/>
    <lineage>
        <taxon>unclassified sequences</taxon>
        <taxon>metagenomes</taxon>
        <taxon>ecological metagenomes</taxon>
    </lineage>
</organism>
<gene>
    <name evidence="1" type="ORF">MNBD_GAMMA11-2391</name>
</gene>
<feature type="non-terminal residue" evidence="1">
    <location>
        <position position="1"/>
    </location>
</feature>
<reference evidence="1" key="1">
    <citation type="submission" date="2018-06" db="EMBL/GenBank/DDBJ databases">
        <authorList>
            <person name="Zhirakovskaya E."/>
        </authorList>
    </citation>
    <scope>NUCLEOTIDE SEQUENCE</scope>
</reference>
<name>A0A3B0XI03_9ZZZZ</name>
<dbReference type="EMBL" id="UOFG01000144">
    <property type="protein sequence ID" value="VAW61269.1"/>
    <property type="molecule type" value="Genomic_DNA"/>
</dbReference>
<sequence length="25" mass="2684">EGMGTDFLTSLADLISAAMKSQLQR</sequence>
<accession>A0A3B0XI03</accession>
<protein>
    <submittedName>
        <fullName evidence="1">Uncharacterized protein</fullName>
    </submittedName>
</protein>
<evidence type="ECO:0000313" key="1">
    <source>
        <dbReference type="EMBL" id="VAW61269.1"/>
    </source>
</evidence>